<feature type="compositionally biased region" description="Low complexity" evidence="1">
    <location>
        <begin position="43"/>
        <end position="64"/>
    </location>
</feature>
<protein>
    <submittedName>
        <fullName evidence="3">Per-hexamer repeat protein 5, putative</fullName>
    </submittedName>
</protein>
<keyword evidence="2" id="KW-0812">Transmembrane</keyword>
<evidence type="ECO:0000256" key="1">
    <source>
        <dbReference type="SAM" id="MobiDB-lite"/>
    </source>
</evidence>
<keyword evidence="2" id="KW-1133">Transmembrane helix</keyword>
<evidence type="ECO:0000313" key="4">
    <source>
        <dbReference type="Proteomes" id="UP000007350"/>
    </source>
</evidence>
<sequence length="262" mass="28725">PAHIASPTLTQTEARTGTPAHIASPTLTQTEARTGTPAHIASPTLTQTETRTGTPTYTATPTLTHTKKKTATVSLTMPSPEAIPDDESRVNPTKIILIICSILIMSLIFIIVVLVVRRLRRKKWHAGNRTCGGSVGSSHDGVQGASNPLSGPAEFGAYQIVEEPYFFPQTPVPPVRLIHGRIPQTASLGQPHFYPYMPAPPVRLSEGRRPDLLSEGNREAFRSIRMHQSNYMDLDEATRFHLLRHAETAYVEFGPFLDSDSD</sequence>
<gene>
    <name evidence="3" type="ORF">MOQ_007203</name>
</gene>
<comment type="caution">
    <text evidence="3">The sequence shown here is derived from an EMBL/GenBank/DDBJ whole genome shotgun (WGS) entry which is preliminary data.</text>
</comment>
<keyword evidence="4" id="KW-1185">Reference proteome</keyword>
<accession>K2MTM8</accession>
<feature type="region of interest" description="Disordered" evidence="1">
    <location>
        <begin position="1"/>
        <end position="85"/>
    </location>
</feature>
<organism evidence="3 4">
    <name type="scientific">Trypanosoma cruzi marinkellei</name>
    <dbReference type="NCBI Taxonomy" id="85056"/>
    <lineage>
        <taxon>Eukaryota</taxon>
        <taxon>Discoba</taxon>
        <taxon>Euglenozoa</taxon>
        <taxon>Kinetoplastea</taxon>
        <taxon>Metakinetoplastina</taxon>
        <taxon>Trypanosomatida</taxon>
        <taxon>Trypanosomatidae</taxon>
        <taxon>Trypanosoma</taxon>
        <taxon>Schizotrypanum</taxon>
    </lineage>
</organism>
<dbReference type="OrthoDB" id="10572853at2759"/>
<dbReference type="Proteomes" id="UP000007350">
    <property type="component" value="Unassembled WGS sequence"/>
</dbReference>
<evidence type="ECO:0000313" key="3">
    <source>
        <dbReference type="EMBL" id="EKF29029.1"/>
    </source>
</evidence>
<reference evidence="3 4" key="1">
    <citation type="journal article" date="2012" name="BMC Genomics">
        <title>Comparative genomic analysis of human infective Trypanosoma cruzi lineages with the bat-restricted subspecies T. cruzi marinkellei.</title>
        <authorList>
            <person name="Franzen O."/>
            <person name="Talavera-Lopez C."/>
            <person name="Ochaya S."/>
            <person name="Butler C.E."/>
            <person name="Messenger L.A."/>
            <person name="Lewis M.D."/>
            <person name="Llewellyn M.S."/>
            <person name="Marinkelle C.J."/>
            <person name="Tyler K.M."/>
            <person name="Miles M.A."/>
            <person name="Andersson B."/>
        </authorList>
    </citation>
    <scope>NUCLEOTIDE SEQUENCE [LARGE SCALE GENOMIC DNA]</scope>
    <source>
        <strain evidence="3 4">B7</strain>
    </source>
</reference>
<feature type="non-terminal residue" evidence="3">
    <location>
        <position position="1"/>
    </location>
</feature>
<proteinExistence type="predicted"/>
<keyword evidence="2" id="KW-0472">Membrane</keyword>
<dbReference type="AlphaFoldDB" id="K2MTM8"/>
<dbReference type="EMBL" id="AHKC01014215">
    <property type="protein sequence ID" value="EKF29029.1"/>
    <property type="molecule type" value="Genomic_DNA"/>
</dbReference>
<name>K2MTM8_TRYCR</name>
<evidence type="ECO:0000256" key="2">
    <source>
        <dbReference type="SAM" id="Phobius"/>
    </source>
</evidence>
<feature type="transmembrane region" description="Helical" evidence="2">
    <location>
        <begin position="95"/>
        <end position="116"/>
    </location>
</feature>